<proteinExistence type="inferred from homology"/>
<dbReference type="GO" id="GO:0043190">
    <property type="term" value="C:ATP-binding cassette (ABC) transporter complex"/>
    <property type="evidence" value="ECO:0007669"/>
    <property type="project" value="TreeGrafter"/>
</dbReference>
<gene>
    <name evidence="12" type="ORF">KHC33_00665</name>
</gene>
<evidence type="ECO:0000256" key="10">
    <source>
        <dbReference type="RuleBase" id="RU364103"/>
    </source>
</evidence>
<keyword evidence="7" id="KW-1278">Translocase</keyword>
<dbReference type="PROSITE" id="PS00211">
    <property type="entry name" value="ABC_TRANSPORTER_1"/>
    <property type="match status" value="1"/>
</dbReference>
<dbReference type="Proteomes" id="UP000680656">
    <property type="component" value="Chromosome"/>
</dbReference>
<dbReference type="InterPro" id="IPR005876">
    <property type="entry name" value="Co_trans_ATP-bd"/>
</dbReference>
<dbReference type="GO" id="GO:0005524">
    <property type="term" value="F:ATP binding"/>
    <property type="evidence" value="ECO:0007669"/>
    <property type="project" value="UniProtKB-UniRule"/>
</dbReference>
<keyword evidence="3 10" id="KW-0813">Transport</keyword>
<dbReference type="GeneID" id="65095651"/>
<comment type="function">
    <text evidence="10">Part of an ABC transporter complex. Responsible for energy coupling to the transport system.</text>
</comment>
<dbReference type="InterPro" id="IPR003439">
    <property type="entry name" value="ABC_transporter-like_ATP-bd"/>
</dbReference>
<dbReference type="Pfam" id="PF00005">
    <property type="entry name" value="ABC_tran"/>
    <property type="match status" value="1"/>
</dbReference>
<dbReference type="GO" id="GO:0042626">
    <property type="term" value="F:ATPase-coupled transmembrane transporter activity"/>
    <property type="evidence" value="ECO:0007669"/>
    <property type="project" value="TreeGrafter"/>
</dbReference>
<evidence type="ECO:0000313" key="13">
    <source>
        <dbReference type="Proteomes" id="UP000680656"/>
    </source>
</evidence>
<evidence type="ECO:0000256" key="2">
    <source>
        <dbReference type="ARBA" id="ARBA00005417"/>
    </source>
</evidence>
<dbReference type="Gene3D" id="3.40.50.300">
    <property type="entry name" value="P-loop containing nucleotide triphosphate hydrolases"/>
    <property type="match status" value="1"/>
</dbReference>
<evidence type="ECO:0000256" key="3">
    <source>
        <dbReference type="ARBA" id="ARBA00022448"/>
    </source>
</evidence>
<dbReference type="GO" id="GO:0006824">
    <property type="term" value="P:cobalt ion transport"/>
    <property type="evidence" value="ECO:0007669"/>
    <property type="project" value="InterPro"/>
</dbReference>
<dbReference type="NCBIfam" id="TIGR01166">
    <property type="entry name" value="cbiO"/>
    <property type="match status" value="1"/>
</dbReference>
<dbReference type="RefSeq" id="WP_214419888.1">
    <property type="nucleotide sequence ID" value="NZ_CP075546.1"/>
</dbReference>
<comment type="subcellular location">
    <subcellularLocation>
        <location evidence="1 10">Cell membrane</location>
        <topology evidence="1 10">Peripheral membrane protein</topology>
    </subcellularLocation>
</comment>
<keyword evidence="6 10" id="KW-0067">ATP-binding</keyword>
<evidence type="ECO:0000256" key="9">
    <source>
        <dbReference type="ARBA" id="ARBA00025157"/>
    </source>
</evidence>
<dbReference type="AlphaFoldDB" id="A0A8E7EJX5"/>
<evidence type="ECO:0000256" key="8">
    <source>
        <dbReference type="ARBA" id="ARBA00023136"/>
    </source>
</evidence>
<comment type="function">
    <text evidence="9">Probably part of an ABC transporter complex. Responsible for energy coupling to the transport system.</text>
</comment>
<dbReference type="InterPro" id="IPR015856">
    <property type="entry name" value="ABC_transpr_CbiO/EcfA_su"/>
</dbReference>
<evidence type="ECO:0000256" key="5">
    <source>
        <dbReference type="ARBA" id="ARBA00022741"/>
    </source>
</evidence>
<dbReference type="CDD" id="cd03225">
    <property type="entry name" value="ABC_cobalt_CbiO_domain1"/>
    <property type="match status" value="1"/>
</dbReference>
<name>A0A8E7EJX5_9EURY</name>
<accession>A0A8E7EJX5</accession>
<evidence type="ECO:0000259" key="11">
    <source>
        <dbReference type="PROSITE" id="PS50893"/>
    </source>
</evidence>
<keyword evidence="4 10" id="KW-1003">Cell membrane</keyword>
<keyword evidence="13" id="KW-1185">Reference proteome</keyword>
<dbReference type="InterPro" id="IPR050095">
    <property type="entry name" value="ECF_ABC_transporter_ATP-bd"/>
</dbReference>
<feature type="domain" description="ABC transporter" evidence="11">
    <location>
        <begin position="5"/>
        <end position="240"/>
    </location>
</feature>
<dbReference type="SUPFAM" id="SSF52540">
    <property type="entry name" value="P-loop containing nucleoside triphosphate hydrolases"/>
    <property type="match status" value="1"/>
</dbReference>
<reference evidence="12 13" key="1">
    <citation type="submission" date="2021-05" db="EMBL/GenBank/DDBJ databases">
        <title>A novel Methanospirillum isolate from a pyrite-forming mixed culture.</title>
        <authorList>
            <person name="Bunk B."/>
            <person name="Sproer C."/>
            <person name="Spring S."/>
            <person name="Pester M."/>
        </authorList>
    </citation>
    <scope>NUCLEOTIDE SEQUENCE [LARGE SCALE GENOMIC DNA]</scope>
    <source>
        <strain evidence="12 13">J.3.6.1-F.2.7.3</strain>
    </source>
</reference>
<dbReference type="GO" id="GO:0016887">
    <property type="term" value="F:ATP hydrolysis activity"/>
    <property type="evidence" value="ECO:0007669"/>
    <property type="project" value="InterPro"/>
</dbReference>
<dbReference type="PANTHER" id="PTHR43553">
    <property type="entry name" value="HEAVY METAL TRANSPORTER"/>
    <property type="match status" value="1"/>
</dbReference>
<comment type="similarity">
    <text evidence="2 10">Belongs to the ABC transporter superfamily.</text>
</comment>
<dbReference type="EMBL" id="CP075546">
    <property type="protein sequence ID" value="QVV89086.1"/>
    <property type="molecule type" value="Genomic_DNA"/>
</dbReference>
<dbReference type="PANTHER" id="PTHR43553:SF24">
    <property type="entry name" value="ENERGY-COUPLING FACTOR TRANSPORTER ATP-BINDING PROTEIN ECFA1"/>
    <property type="match status" value="1"/>
</dbReference>
<dbReference type="SMART" id="SM00382">
    <property type="entry name" value="AAA"/>
    <property type="match status" value="1"/>
</dbReference>
<sequence>MEPLIELKDLEYAYPYASPALLAISLRIQRGEKIALVGSNGAGKSTLLLTLNGMIRPDKGLVTFHGNPVSYDRASLRKIRQKIGFVFQDPDVQIIAPTVWQDVAFGPVNLDYSDEQVKQVVTDALHSVGLEGFEKRPPYHLSGGEKKRVAIAGILAMDPDVLILDEPTSMLDPAGSEDIMDLLDELNHQGKTIIISTHDVELAYPWADRIVLMEKGRIIASGTPEEAFSDKELVRRARLKTPILLELSQELKSRGMKTPGTLPRTVLDIIRIIEQDHHGTIRLSDNGYGTIHVGDVDQISGPHIQAILARTSCDTIGVMGSRAKICARQWGLTPDISYAVIDKCILQAMNGRTSLILTTGGMVIRVFERVAMFNQTNNRSIPVRSLNQDVNPDKQPGI</sequence>
<dbReference type="InterPro" id="IPR017871">
    <property type="entry name" value="ABC_transporter-like_CS"/>
</dbReference>
<keyword evidence="5 10" id="KW-0547">Nucleotide-binding</keyword>
<dbReference type="InterPro" id="IPR027417">
    <property type="entry name" value="P-loop_NTPase"/>
</dbReference>
<dbReference type="FunFam" id="3.40.50.300:FF:000224">
    <property type="entry name" value="Energy-coupling factor transporter ATP-binding protein EcfA"/>
    <property type="match status" value="1"/>
</dbReference>
<dbReference type="PROSITE" id="PS50893">
    <property type="entry name" value="ABC_TRANSPORTER_2"/>
    <property type="match status" value="1"/>
</dbReference>
<evidence type="ECO:0000256" key="7">
    <source>
        <dbReference type="ARBA" id="ARBA00022967"/>
    </source>
</evidence>
<evidence type="ECO:0000256" key="1">
    <source>
        <dbReference type="ARBA" id="ARBA00004202"/>
    </source>
</evidence>
<protein>
    <recommendedName>
        <fullName evidence="10">ABC transporter ATP-binding protein</fullName>
    </recommendedName>
</protein>
<dbReference type="KEGG" id="mrtj:KHC33_00665"/>
<organism evidence="12 13">
    <name type="scientific">Methanospirillum purgamenti</name>
    <dbReference type="NCBI Taxonomy" id="2834276"/>
    <lineage>
        <taxon>Archaea</taxon>
        <taxon>Methanobacteriati</taxon>
        <taxon>Methanobacteriota</taxon>
        <taxon>Stenosarchaea group</taxon>
        <taxon>Methanomicrobia</taxon>
        <taxon>Methanomicrobiales</taxon>
        <taxon>Methanospirillaceae</taxon>
        <taxon>Methanospirillum</taxon>
    </lineage>
</organism>
<keyword evidence="8 10" id="KW-0472">Membrane</keyword>
<evidence type="ECO:0000256" key="4">
    <source>
        <dbReference type="ARBA" id="ARBA00022475"/>
    </source>
</evidence>
<dbReference type="InterPro" id="IPR003593">
    <property type="entry name" value="AAA+_ATPase"/>
</dbReference>
<evidence type="ECO:0000256" key="6">
    <source>
        <dbReference type="ARBA" id="ARBA00022840"/>
    </source>
</evidence>
<evidence type="ECO:0000313" key="12">
    <source>
        <dbReference type="EMBL" id="QVV89086.1"/>
    </source>
</evidence>